<feature type="transmembrane region" description="Helical" evidence="6">
    <location>
        <begin position="75"/>
        <end position="94"/>
    </location>
</feature>
<dbReference type="GO" id="GO:0016020">
    <property type="term" value="C:membrane"/>
    <property type="evidence" value="ECO:0007669"/>
    <property type="project" value="UniProtKB-SubCell"/>
</dbReference>
<feature type="transmembrane region" description="Helical" evidence="6">
    <location>
        <begin position="137"/>
        <end position="153"/>
    </location>
</feature>
<dbReference type="InterPro" id="IPR051533">
    <property type="entry name" value="WaaL-like"/>
</dbReference>
<feature type="transmembrane region" description="Helical" evidence="6">
    <location>
        <begin position="342"/>
        <end position="362"/>
    </location>
</feature>
<dbReference type="Proteomes" id="UP000285317">
    <property type="component" value="Chromosome"/>
</dbReference>
<proteinExistence type="predicted"/>
<dbReference type="PANTHER" id="PTHR37422">
    <property type="entry name" value="TEICHURONIC ACID BIOSYNTHESIS PROTEIN TUAE"/>
    <property type="match status" value="1"/>
</dbReference>
<feature type="transmembrane region" description="Helical" evidence="6">
    <location>
        <begin position="227"/>
        <end position="244"/>
    </location>
</feature>
<feature type="transmembrane region" description="Helical" evidence="6">
    <location>
        <begin position="374"/>
        <end position="391"/>
    </location>
</feature>
<protein>
    <submittedName>
        <fullName evidence="8">Exopolysaccharide production protein</fullName>
    </submittedName>
</protein>
<reference evidence="9" key="1">
    <citation type="submission" date="2018-03" db="EMBL/GenBank/DDBJ databases">
        <title>Bacteriophage NCPPB3778 and a type I-E CRISPR drive the evolution of the US Biological Select Agent, Rathayibacter toxicus.</title>
        <authorList>
            <person name="Davis E.W.II."/>
            <person name="Tabima J.F."/>
            <person name="Weisberg A.J."/>
            <person name="Dantas Lopes L."/>
            <person name="Wiseman M.S."/>
            <person name="Wiseman M.S."/>
            <person name="Pupko T."/>
            <person name="Belcher M.S."/>
            <person name="Sechler A.J."/>
            <person name="Tancos M.A."/>
            <person name="Schroeder B.K."/>
            <person name="Murray T.D."/>
            <person name="Luster D.G."/>
            <person name="Schneider W.L."/>
            <person name="Rogers E."/>
            <person name="Andreote F.D."/>
            <person name="Grunwald N.J."/>
            <person name="Putnam M.L."/>
            <person name="Chang J.H."/>
        </authorList>
    </citation>
    <scope>NUCLEOTIDE SEQUENCE [LARGE SCALE GENOMIC DNA]</scope>
    <source>
        <strain evidence="9">DSM 15932</strain>
    </source>
</reference>
<organism evidence="8 9">
    <name type="scientific">Rathayibacter festucae DSM 15932</name>
    <dbReference type="NCBI Taxonomy" id="1328866"/>
    <lineage>
        <taxon>Bacteria</taxon>
        <taxon>Bacillati</taxon>
        <taxon>Actinomycetota</taxon>
        <taxon>Actinomycetes</taxon>
        <taxon>Micrococcales</taxon>
        <taxon>Microbacteriaceae</taxon>
        <taxon>Rathayibacter</taxon>
    </lineage>
</organism>
<feature type="domain" description="O-antigen ligase-related" evidence="7">
    <location>
        <begin position="210"/>
        <end position="355"/>
    </location>
</feature>
<evidence type="ECO:0000256" key="2">
    <source>
        <dbReference type="ARBA" id="ARBA00022692"/>
    </source>
</evidence>
<dbReference type="AlphaFoldDB" id="A0A3Q9UXY2"/>
<keyword evidence="3 6" id="KW-1133">Transmembrane helix</keyword>
<evidence type="ECO:0000313" key="8">
    <source>
        <dbReference type="EMBL" id="AZZ51019.1"/>
    </source>
</evidence>
<evidence type="ECO:0000256" key="1">
    <source>
        <dbReference type="ARBA" id="ARBA00004141"/>
    </source>
</evidence>
<feature type="compositionally biased region" description="Pro residues" evidence="5">
    <location>
        <begin position="436"/>
        <end position="449"/>
    </location>
</feature>
<evidence type="ECO:0000256" key="4">
    <source>
        <dbReference type="ARBA" id="ARBA00023136"/>
    </source>
</evidence>
<evidence type="ECO:0000256" key="5">
    <source>
        <dbReference type="SAM" id="MobiDB-lite"/>
    </source>
</evidence>
<keyword evidence="2 6" id="KW-0812">Transmembrane</keyword>
<feature type="region of interest" description="Disordered" evidence="5">
    <location>
        <begin position="428"/>
        <end position="449"/>
    </location>
</feature>
<keyword evidence="4 6" id="KW-0472">Membrane</keyword>
<evidence type="ECO:0000256" key="3">
    <source>
        <dbReference type="ARBA" id="ARBA00022989"/>
    </source>
</evidence>
<gene>
    <name evidence="8" type="ORF">C1I64_02450</name>
</gene>
<dbReference type="Pfam" id="PF04932">
    <property type="entry name" value="Wzy_C"/>
    <property type="match status" value="1"/>
</dbReference>
<dbReference type="PANTHER" id="PTHR37422:SF13">
    <property type="entry name" value="LIPOPOLYSACCHARIDE BIOSYNTHESIS PROTEIN PA4999-RELATED"/>
    <property type="match status" value="1"/>
</dbReference>
<sequence>MRGGRPSALPAALADALASPQFAAALAQTSLVVVLCAPAVRGMIGWPGYIAAIATLTALAAVMLVLRRELLDWEGLLPTSILVFLGWIALSTLWSGYQWATASSVLYQLALAFLAIAIGLTRDIIQVIRAVGDVMRFVLIGSLAVEVLSGALIDRPLRFLGVEGLLAAGGPIQGLVGTRNQLGLVCLLAVVTFSVELMTRSVARGPALASLALAAVTLVLTRSAVSAGVLVVAAVVALILRWVRRATGEQRRRRQYTTLAVLVASALTAGLFRFRIVDLLNAGSEFEFRVTLWQQVWRFTDLAPIIGWGWVGYWRTDLYPFNAIDFLSGRPHSSSLNAVFDLALQVGVVGVALFLVLVGLALWRSWIIASERKAVVHVWPVLVLSVLVVTSLAESSLLVDAGWLLLVICAMRAAQGLSWRRLLHPGDRPGGLPRQPIAPPGAPPGSAPS</sequence>
<evidence type="ECO:0000259" key="7">
    <source>
        <dbReference type="Pfam" id="PF04932"/>
    </source>
</evidence>
<comment type="subcellular location">
    <subcellularLocation>
        <location evidence="1">Membrane</location>
        <topology evidence="1">Multi-pass membrane protein</topology>
    </subcellularLocation>
</comment>
<evidence type="ECO:0000256" key="6">
    <source>
        <dbReference type="SAM" id="Phobius"/>
    </source>
</evidence>
<feature type="transmembrane region" description="Helical" evidence="6">
    <location>
        <begin position="46"/>
        <end position="66"/>
    </location>
</feature>
<evidence type="ECO:0000313" key="9">
    <source>
        <dbReference type="Proteomes" id="UP000285317"/>
    </source>
</evidence>
<feature type="transmembrane region" description="Helical" evidence="6">
    <location>
        <begin position="256"/>
        <end position="276"/>
    </location>
</feature>
<accession>A0A3Q9UXY2</accession>
<dbReference type="KEGG" id="rfs:C1I64_02450"/>
<dbReference type="EMBL" id="CP028137">
    <property type="protein sequence ID" value="AZZ51019.1"/>
    <property type="molecule type" value="Genomic_DNA"/>
</dbReference>
<dbReference type="RefSeq" id="WP_127886094.1">
    <property type="nucleotide sequence ID" value="NZ_CP028137.1"/>
</dbReference>
<dbReference type="InterPro" id="IPR007016">
    <property type="entry name" value="O-antigen_ligase-rel_domated"/>
</dbReference>
<name>A0A3Q9UXY2_9MICO</name>
<feature type="transmembrane region" description="Helical" evidence="6">
    <location>
        <begin position="106"/>
        <end position="125"/>
    </location>
</feature>